<dbReference type="EnsemblPlants" id="Bra011261.1">
    <property type="protein sequence ID" value="Bra011261.1-P"/>
    <property type="gene ID" value="Bra011261"/>
</dbReference>
<name>M4D457_BRACM</name>
<dbReference type="AlphaFoldDB" id="M4D457"/>
<dbReference type="eggNOG" id="ENOG502SXR8">
    <property type="taxonomic scope" value="Eukaryota"/>
</dbReference>
<protein>
    <submittedName>
        <fullName evidence="2">Uncharacterized protein</fullName>
    </submittedName>
</protein>
<feature type="compositionally biased region" description="Basic and acidic residues" evidence="1">
    <location>
        <begin position="1"/>
        <end position="12"/>
    </location>
</feature>
<proteinExistence type="predicted"/>
<dbReference type="HOGENOM" id="CLU_724334_0_0_1"/>
<dbReference type="Proteomes" id="UP000011750">
    <property type="component" value="Chromosome A01"/>
</dbReference>
<reference evidence="2" key="3">
    <citation type="submission" date="2023-03" db="UniProtKB">
        <authorList>
            <consortium name="EnsemblPlants"/>
        </authorList>
    </citation>
    <scope>IDENTIFICATION</scope>
    <source>
        <strain evidence="2">cv. Chiifu-401-42</strain>
    </source>
</reference>
<feature type="region of interest" description="Disordered" evidence="1">
    <location>
        <begin position="1"/>
        <end position="24"/>
    </location>
</feature>
<reference evidence="2 3" key="1">
    <citation type="journal article" date="2011" name="Nat. Genet.">
        <title>The genome of the mesopolyploid crop species Brassica rapa.</title>
        <authorList>
            <consortium name="Brassica rapa Genome Sequencing Project Consortium"/>
            <person name="Wang X."/>
            <person name="Wang H."/>
            <person name="Wang J."/>
            <person name="Sun R."/>
            <person name="Wu J."/>
            <person name="Liu S."/>
            <person name="Bai Y."/>
            <person name="Mun J.H."/>
            <person name="Bancroft I."/>
            <person name="Cheng F."/>
            <person name="Huang S."/>
            <person name="Li X."/>
            <person name="Hua W."/>
            <person name="Wang J."/>
            <person name="Wang X."/>
            <person name="Freeling M."/>
            <person name="Pires J.C."/>
            <person name="Paterson A.H."/>
            <person name="Chalhoub B."/>
            <person name="Wang B."/>
            <person name="Hayward A."/>
            <person name="Sharpe A.G."/>
            <person name="Park B.S."/>
            <person name="Weisshaar B."/>
            <person name="Liu B."/>
            <person name="Li B."/>
            <person name="Liu B."/>
            <person name="Tong C."/>
            <person name="Song C."/>
            <person name="Duran C."/>
            <person name="Peng C."/>
            <person name="Geng C."/>
            <person name="Koh C."/>
            <person name="Lin C."/>
            <person name="Edwards D."/>
            <person name="Mu D."/>
            <person name="Shen D."/>
            <person name="Soumpourou E."/>
            <person name="Li F."/>
            <person name="Fraser F."/>
            <person name="Conant G."/>
            <person name="Lassalle G."/>
            <person name="King G.J."/>
            <person name="Bonnema G."/>
            <person name="Tang H."/>
            <person name="Wang H."/>
            <person name="Belcram H."/>
            <person name="Zhou H."/>
            <person name="Hirakawa H."/>
            <person name="Abe H."/>
            <person name="Guo H."/>
            <person name="Wang H."/>
            <person name="Jin H."/>
            <person name="Parkin I.A."/>
            <person name="Batley J."/>
            <person name="Kim J.S."/>
            <person name="Just J."/>
            <person name="Li J."/>
            <person name="Xu J."/>
            <person name="Deng J."/>
            <person name="Kim J.A."/>
            <person name="Li J."/>
            <person name="Yu J."/>
            <person name="Meng J."/>
            <person name="Wang J."/>
            <person name="Min J."/>
            <person name="Poulain J."/>
            <person name="Wang J."/>
            <person name="Hatakeyama K."/>
            <person name="Wu K."/>
            <person name="Wang L."/>
            <person name="Fang L."/>
            <person name="Trick M."/>
            <person name="Links M.G."/>
            <person name="Zhao M."/>
            <person name="Jin M."/>
            <person name="Ramchiary N."/>
            <person name="Drou N."/>
            <person name="Berkman P.J."/>
            <person name="Cai Q."/>
            <person name="Huang Q."/>
            <person name="Li R."/>
            <person name="Tabata S."/>
            <person name="Cheng S."/>
            <person name="Zhang S."/>
            <person name="Zhang S."/>
            <person name="Huang S."/>
            <person name="Sato S."/>
            <person name="Sun S."/>
            <person name="Kwon S.J."/>
            <person name="Choi S.R."/>
            <person name="Lee T.H."/>
            <person name="Fan W."/>
            <person name="Zhao X."/>
            <person name="Tan X."/>
            <person name="Xu X."/>
            <person name="Wang Y."/>
            <person name="Qiu Y."/>
            <person name="Yin Y."/>
            <person name="Li Y."/>
            <person name="Du Y."/>
            <person name="Liao Y."/>
            <person name="Lim Y."/>
            <person name="Narusaka Y."/>
            <person name="Wang Y."/>
            <person name="Wang Z."/>
            <person name="Li Z."/>
            <person name="Wang Z."/>
            <person name="Xiong Z."/>
            <person name="Zhang Z."/>
        </authorList>
    </citation>
    <scope>NUCLEOTIDE SEQUENCE [LARGE SCALE GENOMIC DNA]</scope>
    <source>
        <strain evidence="2 3">cv. Chiifu-401-42</strain>
    </source>
</reference>
<dbReference type="InParanoid" id="M4D457"/>
<evidence type="ECO:0000313" key="2">
    <source>
        <dbReference type="EnsemblPlants" id="Bra011261.1-P"/>
    </source>
</evidence>
<organism evidence="2 3">
    <name type="scientific">Brassica campestris</name>
    <name type="common">Field mustard</name>
    <dbReference type="NCBI Taxonomy" id="3711"/>
    <lineage>
        <taxon>Eukaryota</taxon>
        <taxon>Viridiplantae</taxon>
        <taxon>Streptophyta</taxon>
        <taxon>Embryophyta</taxon>
        <taxon>Tracheophyta</taxon>
        <taxon>Spermatophyta</taxon>
        <taxon>Magnoliopsida</taxon>
        <taxon>eudicotyledons</taxon>
        <taxon>Gunneridae</taxon>
        <taxon>Pentapetalae</taxon>
        <taxon>rosids</taxon>
        <taxon>malvids</taxon>
        <taxon>Brassicales</taxon>
        <taxon>Brassicaceae</taxon>
        <taxon>Brassiceae</taxon>
        <taxon>Brassica</taxon>
    </lineage>
</organism>
<dbReference type="Gramene" id="Bra011261.1">
    <property type="protein sequence ID" value="Bra011261.1-P"/>
    <property type="gene ID" value="Bra011261"/>
</dbReference>
<reference evidence="2 3" key="2">
    <citation type="journal article" date="2018" name="Hortic Res">
        <title>Improved Brassica rapa reference genome by single-molecule sequencing and chromosome conformation capture technologies.</title>
        <authorList>
            <person name="Zhang L."/>
            <person name="Cai X."/>
            <person name="Wu J."/>
            <person name="Liu M."/>
            <person name="Grob S."/>
            <person name="Cheng F."/>
            <person name="Liang J."/>
            <person name="Cai C."/>
            <person name="Liu Z."/>
            <person name="Liu B."/>
            <person name="Wang F."/>
            <person name="Li S."/>
            <person name="Liu F."/>
            <person name="Li X."/>
            <person name="Cheng L."/>
            <person name="Yang W."/>
            <person name="Li M.H."/>
            <person name="Grossniklaus U."/>
            <person name="Zheng H."/>
            <person name="Wang X."/>
        </authorList>
    </citation>
    <scope>NUCLEOTIDE SEQUENCE [LARGE SCALE GENOMIC DNA]</scope>
    <source>
        <strain evidence="2 3">cv. Chiifu-401-42</strain>
    </source>
</reference>
<accession>M4D457</accession>
<sequence length="382" mass="42600">MSNSGDKQDAENRNQNLPSYVKNPTPGIKDVDMILGELTTVSPNSNYAAFLLNLVRAKNADEASAENRNQSRLSSVIKDVDMILGEPSSSTVSTNRNYTAFELSLERGKNADVASADQAAIYYIGGICCLMPEVTDDVLEGFRQKGWRVRIVRVPESDDVAISRQKKANAYFGWLVTMLYKNTNEGLANVITDPDFKAPFDVAGYVPLRGEAAYVLSLFDYLKLPCYLGHAQLGRIKESVLKGILNHKKDGGSFGDVCSYVSKALSWKYMTGFYNVYKTLVLSDSPVLKFHGLAHEIENLHRAVKAVSGSEMPRFFRILVDGSKYHLVDRRMFPTLVAVSEQIMRTAGGSRLSDEDFLVAMHRNQFVDAVKAHELQFVNDRR</sequence>
<evidence type="ECO:0000313" key="3">
    <source>
        <dbReference type="Proteomes" id="UP000011750"/>
    </source>
</evidence>
<keyword evidence="3" id="KW-1185">Reference proteome</keyword>
<evidence type="ECO:0000256" key="1">
    <source>
        <dbReference type="SAM" id="MobiDB-lite"/>
    </source>
</evidence>